<dbReference type="EMBL" id="BMZI01000002">
    <property type="protein sequence ID" value="GHB12905.1"/>
    <property type="molecule type" value="Genomic_DNA"/>
</dbReference>
<dbReference type="RefSeq" id="WP_189443422.1">
    <property type="nucleotide sequence ID" value="NZ_BMZI01000002.1"/>
</dbReference>
<evidence type="ECO:0000313" key="2">
    <source>
        <dbReference type="EMBL" id="GHB12905.1"/>
    </source>
</evidence>
<keyword evidence="1" id="KW-1133">Transmembrane helix</keyword>
<name>A0ABQ3DTU8_9GAMM</name>
<keyword evidence="1" id="KW-0472">Membrane</keyword>
<evidence type="ECO:0000313" key="3">
    <source>
        <dbReference type="Proteomes" id="UP000646745"/>
    </source>
</evidence>
<sequence>MNYKNLTILILAVALPELLMKYRFISEESYWYVTFLAVGFGLCAISNLMNMKKTRKGDSI</sequence>
<keyword evidence="3" id="KW-1185">Reference proteome</keyword>
<feature type="transmembrane region" description="Helical" evidence="1">
    <location>
        <begin position="30"/>
        <end position="49"/>
    </location>
</feature>
<organism evidence="2 3">
    <name type="scientific">Salinicola rhizosphaerae</name>
    <dbReference type="NCBI Taxonomy" id="1443141"/>
    <lineage>
        <taxon>Bacteria</taxon>
        <taxon>Pseudomonadati</taxon>
        <taxon>Pseudomonadota</taxon>
        <taxon>Gammaproteobacteria</taxon>
        <taxon>Oceanospirillales</taxon>
        <taxon>Halomonadaceae</taxon>
        <taxon>Salinicola</taxon>
    </lineage>
</organism>
<dbReference type="Proteomes" id="UP000646745">
    <property type="component" value="Unassembled WGS sequence"/>
</dbReference>
<gene>
    <name evidence="2" type="ORF">GCM10009038_08670</name>
</gene>
<proteinExistence type="predicted"/>
<protein>
    <submittedName>
        <fullName evidence="2">Uncharacterized protein</fullName>
    </submittedName>
</protein>
<accession>A0ABQ3DTU8</accession>
<comment type="caution">
    <text evidence="2">The sequence shown here is derived from an EMBL/GenBank/DDBJ whole genome shotgun (WGS) entry which is preliminary data.</text>
</comment>
<keyword evidence="1" id="KW-0812">Transmembrane</keyword>
<evidence type="ECO:0000256" key="1">
    <source>
        <dbReference type="SAM" id="Phobius"/>
    </source>
</evidence>
<reference evidence="3" key="1">
    <citation type="journal article" date="2019" name="Int. J. Syst. Evol. Microbiol.">
        <title>The Global Catalogue of Microorganisms (GCM) 10K type strain sequencing project: providing services to taxonomists for standard genome sequencing and annotation.</title>
        <authorList>
            <consortium name="The Broad Institute Genomics Platform"/>
            <consortium name="The Broad Institute Genome Sequencing Center for Infectious Disease"/>
            <person name="Wu L."/>
            <person name="Ma J."/>
        </authorList>
    </citation>
    <scope>NUCLEOTIDE SEQUENCE [LARGE SCALE GENOMIC DNA]</scope>
    <source>
        <strain evidence="3">KCTC 32998</strain>
    </source>
</reference>